<accession>A0ACD3RU12</accession>
<comment type="caution">
    <text evidence="1">The sequence shown here is derived from an EMBL/GenBank/DDBJ whole genome shotgun (WGS) entry which is preliminary data.</text>
</comment>
<proteinExistence type="predicted"/>
<reference evidence="1" key="1">
    <citation type="submission" date="2018-11" db="EMBL/GenBank/DDBJ databases">
        <title>The sequence and de novo assembly of Larimichthys crocea genome using PacBio and Hi-C technologies.</title>
        <authorList>
            <person name="Xu P."/>
            <person name="Chen B."/>
            <person name="Zhou Z."/>
            <person name="Ke Q."/>
            <person name="Wu Y."/>
            <person name="Bai H."/>
            <person name="Pu F."/>
        </authorList>
    </citation>
    <scope>NUCLEOTIDE SEQUENCE</scope>
    <source>
        <tissue evidence="1">Muscle</tissue>
    </source>
</reference>
<keyword evidence="2" id="KW-1185">Reference proteome</keyword>
<gene>
    <name evidence="1" type="ORF">E3U43_008186</name>
</gene>
<organism evidence="1 2">
    <name type="scientific">Larimichthys crocea</name>
    <name type="common">Large yellow croaker</name>
    <name type="synonym">Pseudosciaena crocea</name>
    <dbReference type="NCBI Taxonomy" id="215358"/>
    <lineage>
        <taxon>Eukaryota</taxon>
        <taxon>Metazoa</taxon>
        <taxon>Chordata</taxon>
        <taxon>Craniata</taxon>
        <taxon>Vertebrata</taxon>
        <taxon>Euteleostomi</taxon>
        <taxon>Actinopterygii</taxon>
        <taxon>Neopterygii</taxon>
        <taxon>Teleostei</taxon>
        <taxon>Neoteleostei</taxon>
        <taxon>Acanthomorphata</taxon>
        <taxon>Eupercaria</taxon>
        <taxon>Sciaenidae</taxon>
        <taxon>Larimichthys</taxon>
    </lineage>
</organism>
<name>A0ACD3RU12_LARCR</name>
<dbReference type="EMBL" id="CM011674">
    <property type="protein sequence ID" value="TMS22880.1"/>
    <property type="molecule type" value="Genomic_DNA"/>
</dbReference>
<sequence length="959" mass="106849">MAAVPSHHCNITALDDEGVFGNLTLEEKMAVGIPADENGDQESCLMFSKPQYQHLSGLNISEDTFTVPCQNGWVYDNSTFKSTLATEWDLVCSRKGMNKATGTSFFAGVMVGAPLFGFLGDRFGRRPLLLVSYLSSMTFAVLSAFSTSYTMFVIMRFFTGLSLAGISIISHVLNVEWFSIEHRTFSGVIISLDWTLGNLILVGIAYYVNEWRMLILAVTSPLILSIIAWRWLPESARWLLANRKVDAAHHYIMKCAEMNNRTKCMASVTPMALLEPGQTETTDKKYTFVDLFRTPNMRKLSICLGIVWYGVAFTYYGISLNITGFGLNIYLTQLIFASIEIPMKIGVYIFLEKLGRRPSEAGALLVTDKWLIRTVVAVLGKALSEASFTVIYLFTTELFPTVVRENGLGYTSFLARLAVSISVLVMLLEDVWHLFPAVVYCTVAIGAGLVASLLPETLNVRLPEIIEDIEKPSSLDKKGAFRDLSQAERLIVSIPVQEDGTPSSCQMFAEPQYHLLLNSSNITDLLTVPCQNGWVYDNTTYKSTLATEWDLVCDMRRVNRATATIFFIGVMVGAAVFGYLSDRFGRKRALLVSYVITAFFGFASALSYNFAMFAAMRFFTGFGISGISIITITLAIEWLDIKHRTTGAILLSMDWCVFATVLPAVAYFVKDWRHLTATVTAPLLLAMIAWWWIPESARWLMANGKLNSAHSYLSKCAKVNGREQFMTDVTTEVLSKVILVEDDNRKYTYLDLVRTPIIRRRALLGAIVWFGVACTYYGIGLNITGFGVDIYLTQFIYGISEIPAKMFVFFTVDKIGRRFTQAGTLFLTGLCLFCNMFIPQDMGPFRTGVAALGKMFAEAAFTTVFLYTAELFPTVLRQNGLGFCSFMARIGVSVSPLIIILEEVWGHLPSTIFSVVSLAGGLSASFLPETKNIRLPETIEDVEQTRRRSISASVEKYPL</sequence>
<dbReference type="Proteomes" id="UP000793456">
    <property type="component" value="Chromosome I"/>
</dbReference>
<protein>
    <submittedName>
        <fullName evidence="1">Uncharacterized protein</fullName>
    </submittedName>
</protein>
<evidence type="ECO:0000313" key="1">
    <source>
        <dbReference type="EMBL" id="TMS22880.1"/>
    </source>
</evidence>
<evidence type="ECO:0000313" key="2">
    <source>
        <dbReference type="Proteomes" id="UP000793456"/>
    </source>
</evidence>